<keyword evidence="2" id="KW-1185">Reference proteome</keyword>
<proteinExistence type="predicted"/>
<protein>
    <submittedName>
        <fullName evidence="1">DSD1 family PLP-dependent enzyme</fullName>
    </submittedName>
</protein>
<accession>A0ACC5RAB6</accession>
<gene>
    <name evidence="1" type="ORF">JHL16_24655</name>
</gene>
<evidence type="ECO:0000313" key="1">
    <source>
        <dbReference type="EMBL" id="MBK1869574.1"/>
    </source>
</evidence>
<dbReference type="EMBL" id="JAENHL010000008">
    <property type="protein sequence ID" value="MBK1869574.1"/>
    <property type="molecule type" value="Genomic_DNA"/>
</dbReference>
<name>A0ACC5RAB6_9HYPH</name>
<reference evidence="1" key="1">
    <citation type="submission" date="2021-01" db="EMBL/GenBank/DDBJ databases">
        <authorList>
            <person name="Sun Q."/>
        </authorList>
    </citation>
    <scope>NUCLEOTIDE SEQUENCE</scope>
    <source>
        <strain evidence="1">YIM B02566</strain>
    </source>
</reference>
<comment type="caution">
    <text evidence="1">The sequence shown here is derived from an EMBL/GenBank/DDBJ whole genome shotgun (WGS) entry which is preliminary data.</text>
</comment>
<dbReference type="Proteomes" id="UP000616151">
    <property type="component" value="Unassembled WGS sequence"/>
</dbReference>
<sequence>MNMTLGPNAKFIGVKGGRRQLNTPALLLDLDVMDRNIATMAAHAKKAGINLRPHSKGGKSIEIARRQVAAGAIGICCATLGEAEALAAGGIENLLITSPVVTPAMIDRLMALNGRSRGLLVVADNPDNVEALAQAGAATGQSLALVVEFDVGQGRTGTTSVEAAAALARRIKSSAHLRYAGVQAYYGHLQHIQAHADRKAAAATQMARVKALLDHLKAEGLSPAIVTGGGTGTFDIDPDGHVYTEVQAGSYPFMDREYLEIAMTAGGSSPFAAALFVQTSVVSANREGLAIVNAGYKSFATEGGPPVVTRPELANASYRLMGDEHGGVAYDAKSARLAIGDVVEFLTPHCDPTINLYDRYHCVRGDMLVEIWPVDARGR</sequence>
<organism evidence="1 2">
    <name type="scientific">Taklimakanibacter albus</name>
    <dbReference type="NCBI Taxonomy" id="2800327"/>
    <lineage>
        <taxon>Bacteria</taxon>
        <taxon>Pseudomonadati</taxon>
        <taxon>Pseudomonadota</taxon>
        <taxon>Alphaproteobacteria</taxon>
        <taxon>Hyphomicrobiales</taxon>
        <taxon>Aestuariivirgaceae</taxon>
        <taxon>Taklimakanibacter</taxon>
    </lineage>
</organism>
<evidence type="ECO:0000313" key="2">
    <source>
        <dbReference type="Proteomes" id="UP000616151"/>
    </source>
</evidence>